<dbReference type="PANTHER" id="PTHR45749:SF21">
    <property type="entry name" value="DUF4371 DOMAIN-CONTAINING PROTEIN"/>
    <property type="match status" value="1"/>
</dbReference>
<comment type="caution">
    <text evidence="1">The sequence shown here is derived from an EMBL/GenBank/DDBJ whole genome shotgun (WGS) entry which is preliminary data.</text>
</comment>
<dbReference type="SUPFAM" id="SSF53098">
    <property type="entry name" value="Ribonuclease H-like"/>
    <property type="match status" value="1"/>
</dbReference>
<dbReference type="OrthoDB" id="10063284at2759"/>
<dbReference type="PANTHER" id="PTHR45749">
    <property type="match status" value="1"/>
</dbReference>
<gene>
    <name evidence="1" type="primary">THAP12</name>
    <name evidence="1" type="ORF">EVAR_12395_1</name>
</gene>
<proteinExistence type="predicted"/>
<dbReference type="EMBL" id="BGZK01000107">
    <property type="protein sequence ID" value="GBP19354.1"/>
    <property type="molecule type" value="Genomic_DNA"/>
</dbReference>
<reference evidence="1 2" key="1">
    <citation type="journal article" date="2019" name="Commun. Biol.">
        <title>The bagworm genome reveals a unique fibroin gene that provides high tensile strength.</title>
        <authorList>
            <person name="Kono N."/>
            <person name="Nakamura H."/>
            <person name="Ohtoshi R."/>
            <person name="Tomita M."/>
            <person name="Numata K."/>
            <person name="Arakawa K."/>
        </authorList>
    </citation>
    <scope>NUCLEOTIDE SEQUENCE [LARGE SCALE GENOMIC DNA]</scope>
</reference>
<name>A0A4C1TZX7_EUMVA</name>
<dbReference type="STRING" id="151549.A0A4C1TZX7"/>
<keyword evidence="2" id="KW-1185">Reference proteome</keyword>
<dbReference type="InterPro" id="IPR012337">
    <property type="entry name" value="RNaseH-like_sf"/>
</dbReference>
<protein>
    <submittedName>
        <fullName evidence="1">52 kDa repressor of the inhibitor of the protein kinase</fullName>
    </submittedName>
</protein>
<evidence type="ECO:0000313" key="1">
    <source>
        <dbReference type="EMBL" id="GBP19354.1"/>
    </source>
</evidence>
<sequence>MSEKTAADMSKDILQQLEKDGLDIALCRAQCYDNAASMSGVHRGVQQKIREVNPKGLFSPCSNYSLNLCGVHAFACVPSSVTCFGTIEKLYSFFSSSTQRWQLLKEKTGKNLKRFSDTRWSAHYESVKVVRENIETTVSSLEHFQNPTKANLDTRSEASLLLPAVCDFTFLTYIQFWLSILEEVNLVQQYLQSPKMTLDTGITKLNALNEYLVTEQTTIVDNAVIFGIKKCNDMDINIEKRGGRRVKRTMPGESAHHVGLSIQEEIRRLMYE</sequence>
<organism evidence="1 2">
    <name type="scientific">Eumeta variegata</name>
    <name type="common">Bagworm moth</name>
    <name type="synonym">Eumeta japonica</name>
    <dbReference type="NCBI Taxonomy" id="151549"/>
    <lineage>
        <taxon>Eukaryota</taxon>
        <taxon>Metazoa</taxon>
        <taxon>Ecdysozoa</taxon>
        <taxon>Arthropoda</taxon>
        <taxon>Hexapoda</taxon>
        <taxon>Insecta</taxon>
        <taxon>Pterygota</taxon>
        <taxon>Neoptera</taxon>
        <taxon>Endopterygota</taxon>
        <taxon>Lepidoptera</taxon>
        <taxon>Glossata</taxon>
        <taxon>Ditrysia</taxon>
        <taxon>Tineoidea</taxon>
        <taxon>Psychidae</taxon>
        <taxon>Oiketicinae</taxon>
        <taxon>Eumeta</taxon>
    </lineage>
</organism>
<evidence type="ECO:0000313" key="2">
    <source>
        <dbReference type="Proteomes" id="UP000299102"/>
    </source>
</evidence>
<dbReference type="AlphaFoldDB" id="A0A4C1TZX7"/>
<accession>A0A4C1TZX7</accession>
<dbReference type="Proteomes" id="UP000299102">
    <property type="component" value="Unassembled WGS sequence"/>
</dbReference>